<dbReference type="STRING" id="502025.Hoch_1401"/>
<dbReference type="KEGG" id="hoh:Hoch_1401"/>
<dbReference type="PANTHER" id="PTHR43289:SF6">
    <property type="entry name" value="SERINE_THREONINE-PROTEIN KINASE NEKL-3"/>
    <property type="match status" value="1"/>
</dbReference>
<dbReference type="InterPro" id="IPR017441">
    <property type="entry name" value="Protein_kinase_ATP_BS"/>
</dbReference>
<reference evidence="8 9" key="1">
    <citation type="journal article" date="2010" name="Stand. Genomic Sci.">
        <title>Complete genome sequence of Haliangium ochraceum type strain (SMP-2).</title>
        <authorList>
            <consortium name="US DOE Joint Genome Institute (JGI-PGF)"/>
            <person name="Ivanova N."/>
            <person name="Daum C."/>
            <person name="Lang E."/>
            <person name="Abt B."/>
            <person name="Kopitz M."/>
            <person name="Saunders E."/>
            <person name="Lapidus A."/>
            <person name="Lucas S."/>
            <person name="Glavina Del Rio T."/>
            <person name="Nolan M."/>
            <person name="Tice H."/>
            <person name="Copeland A."/>
            <person name="Cheng J.F."/>
            <person name="Chen F."/>
            <person name="Bruce D."/>
            <person name="Goodwin L."/>
            <person name="Pitluck S."/>
            <person name="Mavromatis K."/>
            <person name="Pati A."/>
            <person name="Mikhailova N."/>
            <person name="Chen A."/>
            <person name="Palaniappan K."/>
            <person name="Land M."/>
            <person name="Hauser L."/>
            <person name="Chang Y.J."/>
            <person name="Jeffries C.D."/>
            <person name="Detter J.C."/>
            <person name="Brettin T."/>
            <person name="Rohde M."/>
            <person name="Goker M."/>
            <person name="Bristow J."/>
            <person name="Markowitz V."/>
            <person name="Eisen J.A."/>
            <person name="Hugenholtz P."/>
            <person name="Kyrpides N.C."/>
            <person name="Klenk H.P."/>
        </authorList>
    </citation>
    <scope>NUCLEOTIDE SEQUENCE [LARGE SCALE GENOMIC DNA]</scope>
    <source>
        <strain evidence="9">DSM 14365 / CIP 107738 / JCM 11303 / AJ 13395 / SMP-2</strain>
    </source>
</reference>
<evidence type="ECO:0000256" key="5">
    <source>
        <dbReference type="PROSITE-ProRule" id="PRU10141"/>
    </source>
</evidence>
<dbReference type="PROSITE" id="PS00108">
    <property type="entry name" value="PROTEIN_KINASE_ST"/>
    <property type="match status" value="1"/>
</dbReference>
<evidence type="ECO:0000313" key="9">
    <source>
        <dbReference type="Proteomes" id="UP000001880"/>
    </source>
</evidence>
<evidence type="ECO:0000256" key="6">
    <source>
        <dbReference type="SAM" id="MobiDB-lite"/>
    </source>
</evidence>
<protein>
    <submittedName>
        <fullName evidence="8">Serine/threonine protein kinase</fullName>
    </submittedName>
</protein>
<name>D0LUR5_HALO1</name>
<evidence type="ECO:0000256" key="3">
    <source>
        <dbReference type="ARBA" id="ARBA00022777"/>
    </source>
</evidence>
<evidence type="ECO:0000256" key="4">
    <source>
        <dbReference type="ARBA" id="ARBA00022840"/>
    </source>
</evidence>
<keyword evidence="4 5" id="KW-0067">ATP-binding</keyword>
<keyword evidence="1" id="KW-0808">Transferase</keyword>
<dbReference type="SUPFAM" id="SSF48452">
    <property type="entry name" value="TPR-like"/>
    <property type="match status" value="1"/>
</dbReference>
<evidence type="ECO:0000256" key="1">
    <source>
        <dbReference type="ARBA" id="ARBA00022679"/>
    </source>
</evidence>
<dbReference type="PANTHER" id="PTHR43289">
    <property type="entry name" value="MITOGEN-ACTIVATED PROTEIN KINASE KINASE KINASE 20-RELATED"/>
    <property type="match status" value="1"/>
</dbReference>
<dbReference type="Gene3D" id="3.30.200.20">
    <property type="entry name" value="Phosphorylase Kinase, domain 1"/>
    <property type="match status" value="1"/>
</dbReference>
<dbReference type="InterPro" id="IPR011009">
    <property type="entry name" value="Kinase-like_dom_sf"/>
</dbReference>
<dbReference type="InterPro" id="IPR000719">
    <property type="entry name" value="Prot_kinase_dom"/>
</dbReference>
<evidence type="ECO:0000259" key="7">
    <source>
        <dbReference type="PROSITE" id="PS50011"/>
    </source>
</evidence>
<feature type="region of interest" description="Disordered" evidence="6">
    <location>
        <begin position="481"/>
        <end position="507"/>
    </location>
</feature>
<dbReference type="SUPFAM" id="SSF52540">
    <property type="entry name" value="P-loop containing nucleoside triphosphate hydrolases"/>
    <property type="match status" value="1"/>
</dbReference>
<evidence type="ECO:0000313" key="8">
    <source>
        <dbReference type="EMBL" id="ACY13955.1"/>
    </source>
</evidence>
<accession>D0LUR5</accession>
<dbReference type="SMART" id="SM00220">
    <property type="entry name" value="S_TKc"/>
    <property type="match status" value="1"/>
</dbReference>
<dbReference type="SUPFAM" id="SSF56112">
    <property type="entry name" value="Protein kinase-like (PK-like)"/>
    <property type="match status" value="1"/>
</dbReference>
<keyword evidence="3 8" id="KW-0418">Kinase</keyword>
<dbReference type="Pfam" id="PF00069">
    <property type="entry name" value="Pkinase"/>
    <property type="match status" value="1"/>
</dbReference>
<dbReference type="GO" id="GO:0004674">
    <property type="term" value="F:protein serine/threonine kinase activity"/>
    <property type="evidence" value="ECO:0007669"/>
    <property type="project" value="UniProtKB-KW"/>
</dbReference>
<dbReference type="CDD" id="cd14014">
    <property type="entry name" value="STKc_PknB_like"/>
    <property type="match status" value="1"/>
</dbReference>
<dbReference type="OrthoDB" id="9801841at2"/>
<keyword evidence="2 5" id="KW-0547">Nucleotide-binding</keyword>
<dbReference type="HOGENOM" id="CLU_258909_0_0_7"/>
<dbReference type="PROSITE" id="PS00107">
    <property type="entry name" value="PROTEIN_KINASE_ATP"/>
    <property type="match status" value="1"/>
</dbReference>
<dbReference type="InterPro" id="IPR011990">
    <property type="entry name" value="TPR-like_helical_dom_sf"/>
</dbReference>
<dbReference type="eggNOG" id="COG0457">
    <property type="taxonomic scope" value="Bacteria"/>
</dbReference>
<dbReference type="Gene3D" id="1.10.510.10">
    <property type="entry name" value="Transferase(Phosphotransferase) domain 1"/>
    <property type="match status" value="1"/>
</dbReference>
<feature type="domain" description="Protein kinase" evidence="7">
    <location>
        <begin position="102"/>
        <end position="362"/>
    </location>
</feature>
<dbReference type="eggNOG" id="COG3899">
    <property type="taxonomic scope" value="Bacteria"/>
</dbReference>
<gene>
    <name evidence="8" type="ordered locus">Hoch_1401</name>
</gene>
<keyword evidence="9" id="KW-1185">Reference proteome</keyword>
<keyword evidence="8" id="KW-0723">Serine/threonine-protein kinase</keyword>
<dbReference type="Gene3D" id="1.25.40.10">
    <property type="entry name" value="Tetratricopeptide repeat domain"/>
    <property type="match status" value="1"/>
</dbReference>
<dbReference type="PROSITE" id="PS50011">
    <property type="entry name" value="PROTEIN_KINASE_DOM"/>
    <property type="match status" value="1"/>
</dbReference>
<proteinExistence type="predicted"/>
<dbReference type="Pfam" id="PF13191">
    <property type="entry name" value="AAA_16"/>
    <property type="match status" value="1"/>
</dbReference>
<dbReference type="eggNOG" id="COG0515">
    <property type="taxonomic scope" value="Bacteria"/>
</dbReference>
<evidence type="ECO:0000256" key="2">
    <source>
        <dbReference type="ARBA" id="ARBA00022741"/>
    </source>
</evidence>
<dbReference type="GO" id="GO:0005524">
    <property type="term" value="F:ATP binding"/>
    <property type="evidence" value="ECO:0007669"/>
    <property type="project" value="UniProtKB-UniRule"/>
</dbReference>
<dbReference type="Proteomes" id="UP000001880">
    <property type="component" value="Chromosome"/>
</dbReference>
<dbReference type="EMBL" id="CP001804">
    <property type="protein sequence ID" value="ACY13955.1"/>
    <property type="molecule type" value="Genomic_DNA"/>
</dbReference>
<dbReference type="Gene3D" id="3.40.50.300">
    <property type="entry name" value="P-loop containing nucleotide triphosphate hydrolases"/>
    <property type="match status" value="1"/>
</dbReference>
<feature type="binding site" evidence="5">
    <location>
        <position position="131"/>
    </location>
    <ligand>
        <name>ATP</name>
        <dbReference type="ChEBI" id="CHEBI:30616"/>
    </ligand>
</feature>
<sequence length="1333" mass="146535">MSPDAVARHRRLMNFFRQAVDLTEDERAALLSRVDDQEPSLGVDLRALLVQDAARDDLFDSVDGRLDLQVPDDEWLTETAPLTVAAPSRAALPAGSVIADRYQLEELVGHGAMGNVYRAYDPVAEREVALKLLRADLMHDPRQVLRFRREFRAISRLDHPGCVAVYEEGRHEAQRYIVMEYVAGGNLGRLSGSGSEVLLPILIDLTRTLAYVHGRRVIHRDLKPANVLLTDEPQPRPRLADFGIVNLSDEFHHQLTESGVILGTIDYLAPEQLDGHPPDPRSDLFALGCVIFELWAGRPPFIGTPLQRLRSRLDREAPPLRSLAEDVPAFLDDLVARLLQRDPAARPQHAGEVARTLSDHWARSQNRSLPSLATPPGLEPLAGAYLYNPGLIGREQPLRALQTHIEAQVSGAKAAALVVVEGEAGVGKSRLLSEAVESSRRRRQRGTHVIQVQCRSAMSAPFAPFPAMLAEIDEALKLAGANAPPARGGNERSASARTEHSQASRLPGDDAVVARRRLARELVDKLQTLQQRAPVLLVIEDLHDATDSARALLGALLATLPGDGASRPAVLATTRPEGRAPLETALRERVELLWLVLEPLAPVQVAEIAATMLAVTASGVPPALLAHLQRIGGGNPLLVQSELRALVDRGDLLLASSGWELRADALSEHGFAEGTAVRDLLATLSAATRSLLSAAAMCGPRFDTELLCQVTRAHQDAVIDAIDEAVRASVVQPVHGPSPQDEYAFEHDRLAEAVRAELDAEQRTRLHDAIGAALVARGDASQATLAFHFSRGSDPVRAYEHLHAAARAASEACDFDAARRHLHSALEQVEHLPEDRREHAHIECTELLADALIVLGHPHEGIAALDRLPVAGVPPVVQARWLRKRGLARLRTNQVAEGLQQLQQALTVLGDPLPRSRFGRSLRMVRDLALTLGRWLLRRRPAPRDPALEERALVHRELGVLSRWIDLERSAAHLVAFIRLAHRLGVAALRVEAYAGAALILSLRSWRSLAAWSDQRARGLAESSGDLRGLARVHVVRGGAATFIACDDETVLGHFREGLRLAERTGDRFLMIFALSMRGWATTIIGHTAQAFDDFDRADALAAELEVPWMREDAACGRSLLSFFHGDPRTVAHTARRLLASDLRVALPVFEAFANEMLGGDAFVNGRFRAAVNYFELARAHFRLHHLYRGWGLTCKLLYGEALLCLADEEGAHAVPDLLVQLRPLMGWSQRAARLSPFHGCDLLMRGVYAARRGRERRARAYFARARAQRAGRTHDTYIDLWLHARITIEGLHIGDPREQVSASLDDLDRRYESIGATGMRSWLTRIRSVLGV</sequence>
<dbReference type="InterPro" id="IPR041664">
    <property type="entry name" value="AAA_16"/>
</dbReference>
<organism evidence="8 9">
    <name type="scientific">Haliangium ochraceum (strain DSM 14365 / JCM 11303 / SMP-2)</name>
    <dbReference type="NCBI Taxonomy" id="502025"/>
    <lineage>
        <taxon>Bacteria</taxon>
        <taxon>Pseudomonadati</taxon>
        <taxon>Myxococcota</taxon>
        <taxon>Polyangia</taxon>
        <taxon>Haliangiales</taxon>
        <taxon>Kofleriaceae</taxon>
        <taxon>Haliangium</taxon>
    </lineage>
</organism>
<dbReference type="InterPro" id="IPR027417">
    <property type="entry name" value="P-loop_NTPase"/>
</dbReference>
<dbReference type="InterPro" id="IPR008271">
    <property type="entry name" value="Ser/Thr_kinase_AS"/>
</dbReference>